<dbReference type="InterPro" id="IPR014710">
    <property type="entry name" value="RmlC-like_jellyroll"/>
</dbReference>
<gene>
    <name evidence="3" type="ORF">B0T24DRAFT_257600</name>
</gene>
<dbReference type="PANTHER" id="PTHR33387:SF3">
    <property type="entry name" value="DUF985 DOMAIN-CONTAINING PROTEIN"/>
    <property type="match status" value="1"/>
</dbReference>
<evidence type="ECO:0000313" key="3">
    <source>
        <dbReference type="EMBL" id="KAK3373341.1"/>
    </source>
</evidence>
<dbReference type="Proteomes" id="UP001287356">
    <property type="component" value="Unassembled WGS sequence"/>
</dbReference>
<evidence type="ECO:0000259" key="2">
    <source>
        <dbReference type="Pfam" id="PF06172"/>
    </source>
</evidence>
<comment type="caution">
    <text evidence="3">The sequence shown here is derived from an EMBL/GenBank/DDBJ whole genome shotgun (WGS) entry which is preliminary data.</text>
</comment>
<sequence length="231" mass="25240">MAELAHLKPCFAVPEARHGSLEKPEIQIVIDTLGMQPHIRGGGGYRAETDRHPSSVVAGGSEFPPDEAPSSPSSKLRSASSTSLHLITPNSPQSYLHRTRERTVHTLHRGRGRIVVIHDADESTQTGARSGGVGYRVESFVVGHNVAAGERLQWVVEAGKYRASFLLPDRDGEMESKAGLLVSETSVPGLLDSASDREFLDRDGLRKLLRNDDARELEWLVRPEQIKGQGP</sequence>
<name>A0AAE0KB21_9PEZI</name>
<dbReference type="InterPro" id="IPR011051">
    <property type="entry name" value="RmlC_Cupin_sf"/>
</dbReference>
<reference evidence="3" key="2">
    <citation type="submission" date="2023-06" db="EMBL/GenBank/DDBJ databases">
        <authorList>
            <consortium name="Lawrence Berkeley National Laboratory"/>
            <person name="Haridas S."/>
            <person name="Hensen N."/>
            <person name="Bonometti L."/>
            <person name="Westerberg I."/>
            <person name="Brannstrom I.O."/>
            <person name="Guillou S."/>
            <person name="Cros-Aarteil S."/>
            <person name="Calhoun S."/>
            <person name="Kuo A."/>
            <person name="Mondo S."/>
            <person name="Pangilinan J."/>
            <person name="Riley R."/>
            <person name="Labutti K."/>
            <person name="Andreopoulos B."/>
            <person name="Lipzen A."/>
            <person name="Chen C."/>
            <person name="Yanf M."/>
            <person name="Daum C."/>
            <person name="Ng V."/>
            <person name="Clum A."/>
            <person name="Steindorff A."/>
            <person name="Ohm R."/>
            <person name="Martin F."/>
            <person name="Silar P."/>
            <person name="Natvig D."/>
            <person name="Lalanne C."/>
            <person name="Gautier V."/>
            <person name="Ament-Velasquez S.L."/>
            <person name="Kruys A."/>
            <person name="Hutchinson M.I."/>
            <person name="Powell A.J."/>
            <person name="Barry K."/>
            <person name="Miller A.N."/>
            <person name="Grigoriev I.V."/>
            <person name="Debuchy R."/>
            <person name="Gladieux P."/>
            <person name="Thoren M.H."/>
            <person name="Johannesson H."/>
        </authorList>
    </citation>
    <scope>NUCLEOTIDE SEQUENCE</scope>
    <source>
        <strain evidence="3">CBS 958.72</strain>
    </source>
</reference>
<organism evidence="3 4">
    <name type="scientific">Lasiosphaeria ovina</name>
    <dbReference type="NCBI Taxonomy" id="92902"/>
    <lineage>
        <taxon>Eukaryota</taxon>
        <taxon>Fungi</taxon>
        <taxon>Dikarya</taxon>
        <taxon>Ascomycota</taxon>
        <taxon>Pezizomycotina</taxon>
        <taxon>Sordariomycetes</taxon>
        <taxon>Sordariomycetidae</taxon>
        <taxon>Sordariales</taxon>
        <taxon>Lasiosphaeriaceae</taxon>
        <taxon>Lasiosphaeria</taxon>
    </lineage>
</organism>
<keyword evidence="4" id="KW-1185">Reference proteome</keyword>
<feature type="region of interest" description="Disordered" evidence="1">
    <location>
        <begin position="40"/>
        <end position="93"/>
    </location>
</feature>
<dbReference type="Pfam" id="PF06172">
    <property type="entry name" value="Cupin_5"/>
    <property type="match status" value="1"/>
</dbReference>
<dbReference type="EMBL" id="JAULSN010000004">
    <property type="protein sequence ID" value="KAK3373341.1"/>
    <property type="molecule type" value="Genomic_DNA"/>
</dbReference>
<protein>
    <submittedName>
        <fullName evidence="3">DUF985 domain protein</fullName>
    </submittedName>
</protein>
<dbReference type="SUPFAM" id="SSF51182">
    <property type="entry name" value="RmlC-like cupins"/>
    <property type="match status" value="1"/>
</dbReference>
<feature type="domain" description="DUF985" evidence="2">
    <location>
        <begin position="29"/>
        <end position="189"/>
    </location>
</feature>
<reference evidence="3" key="1">
    <citation type="journal article" date="2023" name="Mol. Phylogenet. Evol.">
        <title>Genome-scale phylogeny and comparative genomics of the fungal order Sordariales.</title>
        <authorList>
            <person name="Hensen N."/>
            <person name="Bonometti L."/>
            <person name="Westerberg I."/>
            <person name="Brannstrom I.O."/>
            <person name="Guillou S."/>
            <person name="Cros-Aarteil S."/>
            <person name="Calhoun S."/>
            <person name="Haridas S."/>
            <person name="Kuo A."/>
            <person name="Mondo S."/>
            <person name="Pangilinan J."/>
            <person name="Riley R."/>
            <person name="LaButti K."/>
            <person name="Andreopoulos B."/>
            <person name="Lipzen A."/>
            <person name="Chen C."/>
            <person name="Yan M."/>
            <person name="Daum C."/>
            <person name="Ng V."/>
            <person name="Clum A."/>
            <person name="Steindorff A."/>
            <person name="Ohm R.A."/>
            <person name="Martin F."/>
            <person name="Silar P."/>
            <person name="Natvig D.O."/>
            <person name="Lalanne C."/>
            <person name="Gautier V."/>
            <person name="Ament-Velasquez S.L."/>
            <person name="Kruys A."/>
            <person name="Hutchinson M.I."/>
            <person name="Powell A.J."/>
            <person name="Barry K."/>
            <person name="Miller A.N."/>
            <person name="Grigoriev I.V."/>
            <person name="Debuchy R."/>
            <person name="Gladieux P."/>
            <person name="Hiltunen Thoren M."/>
            <person name="Johannesson H."/>
        </authorList>
    </citation>
    <scope>NUCLEOTIDE SEQUENCE</scope>
    <source>
        <strain evidence="3">CBS 958.72</strain>
    </source>
</reference>
<evidence type="ECO:0000256" key="1">
    <source>
        <dbReference type="SAM" id="MobiDB-lite"/>
    </source>
</evidence>
<feature type="compositionally biased region" description="Polar residues" evidence="1">
    <location>
        <begin position="84"/>
        <end position="93"/>
    </location>
</feature>
<dbReference type="AlphaFoldDB" id="A0AAE0KB21"/>
<proteinExistence type="predicted"/>
<accession>A0AAE0KB21</accession>
<dbReference type="InterPro" id="IPR039935">
    <property type="entry name" value="YML079W-like"/>
</dbReference>
<feature type="compositionally biased region" description="Low complexity" evidence="1">
    <location>
        <begin position="70"/>
        <end position="83"/>
    </location>
</feature>
<evidence type="ECO:0000313" key="4">
    <source>
        <dbReference type="Proteomes" id="UP001287356"/>
    </source>
</evidence>
<dbReference type="PANTHER" id="PTHR33387">
    <property type="entry name" value="RMLC-LIKE JELLY ROLL FOLD PROTEIN"/>
    <property type="match status" value="1"/>
</dbReference>
<dbReference type="InterPro" id="IPR009327">
    <property type="entry name" value="Cupin_DUF985"/>
</dbReference>
<dbReference type="Gene3D" id="2.60.120.10">
    <property type="entry name" value="Jelly Rolls"/>
    <property type="match status" value="1"/>
</dbReference>